<feature type="chain" id="PRO_5030844883" evidence="2">
    <location>
        <begin position="27"/>
        <end position="843"/>
    </location>
</feature>
<keyword evidence="1" id="KW-0378">Hydrolase</keyword>
<comment type="caution">
    <text evidence="3">The sequence shown here is derived from an EMBL/GenBank/DDBJ whole genome shotgun (WGS) entry which is preliminary data.</text>
</comment>
<sequence length="843" mass="90197">MKKPLASLLALGLAGGGLWLARARQANPTTASPLPLSNGKRITPLGEQVNVGSFPTTLLPSPDGKYVVVSSLGARSQLTVLDAKTGKVVSTLTPEAIGKKKPGLYYGLAFAGNTLYAARGSDDVVSTYTLSDDGQLSKGALAFEAPNAAGVAVSTDHNQLYVTRSYGDPKDKLKGELLIFDTKTGALKKKVTLAGYPLDIAVLREKVYVTSEQAGGVDVLNAETGALLHRIETGAQTTKLLRVGGNKPYLLVANAGSDTVSVIDIINDTVTKTILLRPAEARGIPGVTPMGMTVAPPAPTRGGASLLYVACADLNAVAVVDLTSGNLRGYLPAGWYPTAVALTEGGLLVANAKGVNARNPNGKPAEIAKGVQPQYIQNIIEGTVSRIASPMATKQTTGQVLTNNALSQARATLKNPGIEHVIYIVKENRTYDQVLGDLGKGNGDPSLTLFGREVTPNLHALAERFVLLDNFYCAAEVSGDGWNYSVSGMASEYVARNVPYGYTGKTRPYDYEGTNNGGVPDRLGVRDVATAPGGYLWDKAIEKKVSLRNFGMFTDSLTAPRTTAEEGTTDERTVPVKNALLGVTSDEFRVYDTSYADSEAWVKHGLAPAPKQKPVYGKKGDKSRISAWRREYSELLATNKMPKLMLVRLGRDHTAGTAAGQSSPRAMVADNDYAVGQLVETVSHSPLWKKTAIFILEDDAQNGYDHVDAHRSIGFVISPFVPKASHDSRFFNTDSVLRTMELLLGLNPMTLYDATAPALTVFGARPDNDAPYTAILPRKEIIGEVNGRTAYRAKDSERLLNPLAEESEADEELNEILWRSIKGVKSTPPARRYGPLAAVHERD</sequence>
<dbReference type="Gene3D" id="2.130.10.10">
    <property type="entry name" value="YVTN repeat-like/Quinoprotein amine dehydrogenase"/>
    <property type="match status" value="2"/>
</dbReference>
<keyword evidence="4" id="KW-1185">Reference proteome</keyword>
<dbReference type="AlphaFoldDB" id="A0A7W9SP46"/>
<reference evidence="3 4" key="1">
    <citation type="submission" date="2020-08" db="EMBL/GenBank/DDBJ databases">
        <title>Genomic Encyclopedia of Type Strains, Phase IV (KMG-IV): sequencing the most valuable type-strain genomes for metagenomic binning, comparative biology and taxonomic classification.</title>
        <authorList>
            <person name="Goeker M."/>
        </authorList>
    </citation>
    <scope>NUCLEOTIDE SEQUENCE [LARGE SCALE GENOMIC DNA]</scope>
    <source>
        <strain evidence="3 4">DSM 23562</strain>
    </source>
</reference>
<dbReference type="PANTHER" id="PTHR47197:SF3">
    <property type="entry name" value="DIHYDRO-HEME D1 DEHYDROGENASE"/>
    <property type="match status" value="1"/>
</dbReference>
<evidence type="ECO:0000313" key="4">
    <source>
        <dbReference type="Proteomes" id="UP000520814"/>
    </source>
</evidence>
<dbReference type="GO" id="GO:0016788">
    <property type="term" value="F:hydrolase activity, acting on ester bonds"/>
    <property type="evidence" value="ECO:0007669"/>
    <property type="project" value="InterPro"/>
</dbReference>
<gene>
    <name evidence="3" type="ORF">HNQ39_002018</name>
</gene>
<protein>
    <submittedName>
        <fullName evidence="3">YVTN family beta-propeller protein</fullName>
    </submittedName>
</protein>
<accession>A0A7W9SP46</accession>
<dbReference type="InterPro" id="IPR051200">
    <property type="entry name" value="Host-pathogen_enzymatic-act"/>
</dbReference>
<dbReference type="SMART" id="SM00564">
    <property type="entry name" value="PQQ"/>
    <property type="match status" value="3"/>
</dbReference>
<dbReference type="RefSeq" id="WP_184194785.1">
    <property type="nucleotide sequence ID" value="NZ_JACHGW010000002.1"/>
</dbReference>
<dbReference type="InterPro" id="IPR011044">
    <property type="entry name" value="Quino_amine_DH_bsu"/>
</dbReference>
<evidence type="ECO:0000256" key="1">
    <source>
        <dbReference type="ARBA" id="ARBA00022801"/>
    </source>
</evidence>
<dbReference type="InterPro" id="IPR018391">
    <property type="entry name" value="PQQ_b-propeller_rpt"/>
</dbReference>
<evidence type="ECO:0000313" key="3">
    <source>
        <dbReference type="EMBL" id="MBB6050227.1"/>
    </source>
</evidence>
<dbReference type="Pfam" id="PF04185">
    <property type="entry name" value="Phosphoesterase"/>
    <property type="match status" value="1"/>
</dbReference>
<keyword evidence="2" id="KW-0732">Signal</keyword>
<dbReference type="Gene3D" id="3.40.720.10">
    <property type="entry name" value="Alkaline Phosphatase, subunit A"/>
    <property type="match status" value="2"/>
</dbReference>
<name>A0A7W9SP46_ARMRO</name>
<dbReference type="SUPFAM" id="SSF53649">
    <property type="entry name" value="Alkaline phosphatase-like"/>
    <property type="match status" value="1"/>
</dbReference>
<proteinExistence type="predicted"/>
<dbReference type="EMBL" id="JACHGW010000002">
    <property type="protein sequence ID" value="MBB6050227.1"/>
    <property type="molecule type" value="Genomic_DNA"/>
</dbReference>
<dbReference type="SUPFAM" id="SSF50969">
    <property type="entry name" value="YVTN repeat-like/Quinoprotein amine dehydrogenase"/>
    <property type="match status" value="1"/>
</dbReference>
<dbReference type="PANTHER" id="PTHR47197">
    <property type="entry name" value="PROTEIN NIRF"/>
    <property type="match status" value="1"/>
</dbReference>
<evidence type="ECO:0000256" key="2">
    <source>
        <dbReference type="SAM" id="SignalP"/>
    </source>
</evidence>
<feature type="signal peptide" evidence="2">
    <location>
        <begin position="1"/>
        <end position="26"/>
    </location>
</feature>
<dbReference type="Proteomes" id="UP000520814">
    <property type="component" value="Unassembled WGS sequence"/>
</dbReference>
<dbReference type="InterPro" id="IPR017850">
    <property type="entry name" value="Alkaline_phosphatase_core_sf"/>
</dbReference>
<dbReference type="InterPro" id="IPR007312">
    <property type="entry name" value="Phosphoesterase"/>
</dbReference>
<dbReference type="InterPro" id="IPR015943">
    <property type="entry name" value="WD40/YVTN_repeat-like_dom_sf"/>
</dbReference>
<organism evidence="3 4">
    <name type="scientific">Armatimonas rosea</name>
    <dbReference type="NCBI Taxonomy" id="685828"/>
    <lineage>
        <taxon>Bacteria</taxon>
        <taxon>Bacillati</taxon>
        <taxon>Armatimonadota</taxon>
        <taxon>Armatimonadia</taxon>
        <taxon>Armatimonadales</taxon>
        <taxon>Armatimonadaceae</taxon>
        <taxon>Armatimonas</taxon>
    </lineage>
</organism>